<comment type="cofactor">
    <cofactor evidence="1">
        <name>FMN</name>
        <dbReference type="ChEBI" id="CHEBI:58210"/>
    </cofactor>
</comment>
<evidence type="ECO:0000256" key="2">
    <source>
        <dbReference type="ARBA" id="ARBA00004738"/>
    </source>
</evidence>
<dbReference type="GO" id="GO:0008615">
    <property type="term" value="P:pyridoxine biosynthetic process"/>
    <property type="evidence" value="ECO:0007669"/>
    <property type="project" value="InterPro"/>
</dbReference>
<dbReference type="SUPFAM" id="SSF50475">
    <property type="entry name" value="FMN-binding split barrel"/>
    <property type="match status" value="1"/>
</dbReference>
<evidence type="ECO:0000256" key="6">
    <source>
        <dbReference type="ARBA" id="ARBA00022643"/>
    </source>
</evidence>
<keyword evidence="5" id="KW-0285">Flavoprotein</keyword>
<accession>A0AAN6DRS6</accession>
<protein>
    <recommendedName>
        <fullName evidence="4">pyridoxal 5'-phosphate synthase</fullName>
        <ecNumber evidence="4">1.4.3.5</ecNumber>
    </recommendedName>
</protein>
<reference evidence="9" key="1">
    <citation type="journal article" date="2022" name="bioRxiv">
        <title>Deciphering the potential niche of two novel black yeast fungi from a biological soil crust based on their genomes, phenotypes, and melanin regulation.</title>
        <authorList>
            <consortium name="DOE Joint Genome Institute"/>
            <person name="Carr E.C."/>
            <person name="Barton Q."/>
            <person name="Grambo S."/>
            <person name="Sullivan M."/>
            <person name="Renfro C.M."/>
            <person name="Kuo A."/>
            <person name="Pangilinan J."/>
            <person name="Lipzen A."/>
            <person name="Keymanesh K."/>
            <person name="Savage E."/>
            <person name="Barry K."/>
            <person name="Grigoriev I.V."/>
            <person name="Riekhof W.R."/>
            <person name="Harris S.S."/>
        </authorList>
    </citation>
    <scope>NUCLEOTIDE SEQUENCE</scope>
    <source>
        <strain evidence="9">JF 03-4F</strain>
    </source>
</reference>
<organism evidence="9 10">
    <name type="scientific">Exophiala viscosa</name>
    <dbReference type="NCBI Taxonomy" id="2486360"/>
    <lineage>
        <taxon>Eukaryota</taxon>
        <taxon>Fungi</taxon>
        <taxon>Dikarya</taxon>
        <taxon>Ascomycota</taxon>
        <taxon>Pezizomycotina</taxon>
        <taxon>Eurotiomycetes</taxon>
        <taxon>Chaetothyriomycetidae</taxon>
        <taxon>Chaetothyriales</taxon>
        <taxon>Herpotrichiellaceae</taxon>
        <taxon>Exophiala</taxon>
    </lineage>
</organism>
<name>A0AAN6DRS6_9EURO</name>
<evidence type="ECO:0000256" key="1">
    <source>
        <dbReference type="ARBA" id="ARBA00001917"/>
    </source>
</evidence>
<proteinExistence type="predicted"/>
<sequence length="113" mass="12786">MGRQVRVRGLAVAVPAEECAADFLDRPMASRVSAIASTQSRILTHPSELRASLKKANAHIQSDPQYVSQEWRVYAIAPDTVEFWQGEADRLHGRLRYARTAAEDVWQQDILWP</sequence>
<evidence type="ECO:0000259" key="8">
    <source>
        <dbReference type="Pfam" id="PF10590"/>
    </source>
</evidence>
<evidence type="ECO:0000313" key="10">
    <source>
        <dbReference type="Proteomes" id="UP001203852"/>
    </source>
</evidence>
<dbReference type="Proteomes" id="UP001203852">
    <property type="component" value="Unassembled WGS sequence"/>
</dbReference>
<dbReference type="GO" id="GO:0010181">
    <property type="term" value="F:FMN binding"/>
    <property type="evidence" value="ECO:0007669"/>
    <property type="project" value="InterPro"/>
</dbReference>
<dbReference type="InterPro" id="IPR019576">
    <property type="entry name" value="Pyridoxamine_oxidase_dimer_C"/>
</dbReference>
<gene>
    <name evidence="9" type="ORF">EDD36DRAFT_286226</name>
</gene>
<comment type="pathway">
    <text evidence="3">Cofactor metabolism; pyridoxal 5'-phosphate salvage; pyridoxal 5'-phosphate from pyridoxine 5'-phosphate: step 1/1.</text>
</comment>
<dbReference type="PANTHER" id="PTHR10851">
    <property type="entry name" value="PYRIDOXINE-5-PHOSPHATE OXIDASE"/>
    <property type="match status" value="1"/>
</dbReference>
<comment type="caution">
    <text evidence="9">The sequence shown here is derived from an EMBL/GenBank/DDBJ whole genome shotgun (WGS) entry which is preliminary data.</text>
</comment>
<dbReference type="Gene3D" id="2.30.110.10">
    <property type="entry name" value="Electron Transport, Fmn-binding Protein, Chain A"/>
    <property type="match status" value="1"/>
</dbReference>
<dbReference type="Pfam" id="PF10590">
    <property type="entry name" value="PNP_phzG_C"/>
    <property type="match status" value="1"/>
</dbReference>
<dbReference type="GO" id="GO:0004733">
    <property type="term" value="F:pyridoxamine phosphate oxidase activity"/>
    <property type="evidence" value="ECO:0007669"/>
    <property type="project" value="UniProtKB-EC"/>
</dbReference>
<keyword evidence="7" id="KW-0560">Oxidoreductase</keyword>
<keyword evidence="10" id="KW-1185">Reference proteome</keyword>
<dbReference type="InterPro" id="IPR012349">
    <property type="entry name" value="Split_barrel_FMN-bd"/>
</dbReference>
<comment type="pathway">
    <text evidence="2">Cofactor metabolism; pyridoxal 5'-phosphate salvage; pyridoxal 5'-phosphate from pyridoxamine 5'-phosphate: step 1/1.</text>
</comment>
<dbReference type="EMBL" id="MU404356">
    <property type="protein sequence ID" value="KAI1611351.1"/>
    <property type="molecule type" value="Genomic_DNA"/>
</dbReference>
<evidence type="ECO:0000256" key="4">
    <source>
        <dbReference type="ARBA" id="ARBA00012801"/>
    </source>
</evidence>
<feature type="domain" description="Pyridoxine 5'-phosphate oxidase dimerisation C-terminal" evidence="8">
    <location>
        <begin position="71"/>
        <end position="113"/>
    </location>
</feature>
<dbReference type="PANTHER" id="PTHR10851:SF0">
    <property type="entry name" value="PYRIDOXINE-5'-PHOSPHATE OXIDASE"/>
    <property type="match status" value="1"/>
</dbReference>
<dbReference type="AlphaFoldDB" id="A0AAN6DRS6"/>
<dbReference type="InterPro" id="IPR000659">
    <property type="entry name" value="Pyridox_Oxase"/>
</dbReference>
<evidence type="ECO:0000313" key="9">
    <source>
        <dbReference type="EMBL" id="KAI1611351.1"/>
    </source>
</evidence>
<keyword evidence="6" id="KW-0288">FMN</keyword>
<evidence type="ECO:0000256" key="5">
    <source>
        <dbReference type="ARBA" id="ARBA00022630"/>
    </source>
</evidence>
<dbReference type="EC" id="1.4.3.5" evidence="4"/>
<evidence type="ECO:0000256" key="3">
    <source>
        <dbReference type="ARBA" id="ARBA00005037"/>
    </source>
</evidence>
<evidence type="ECO:0000256" key="7">
    <source>
        <dbReference type="ARBA" id="ARBA00023002"/>
    </source>
</evidence>